<feature type="region of interest" description="Disordered" evidence="1">
    <location>
        <begin position="1"/>
        <end position="27"/>
    </location>
</feature>
<dbReference type="Proteomes" id="UP001488838">
    <property type="component" value="Unassembled WGS sequence"/>
</dbReference>
<dbReference type="EMBL" id="JBBHLL010000076">
    <property type="protein sequence ID" value="KAK7819934.1"/>
    <property type="molecule type" value="Genomic_DNA"/>
</dbReference>
<proteinExistence type="predicted"/>
<dbReference type="AlphaFoldDB" id="A0AAW0IZ52"/>
<feature type="compositionally biased region" description="Polar residues" evidence="1">
    <location>
        <begin position="94"/>
        <end position="109"/>
    </location>
</feature>
<sequence>RSPTARRRPPELSRGSQAGMRDCPVASGGSLCKIGRGVRAARTRRPHKLQSWDAGVRGSVLKLTSLTIIGMAQPLLPDPRVGSSQQATERRPQTLHSTAKSCLENTSHR</sequence>
<gene>
    <name evidence="2" type="ORF">U0070_007626</name>
</gene>
<comment type="caution">
    <text evidence="2">The sequence shown here is derived from an EMBL/GenBank/DDBJ whole genome shotgun (WGS) entry which is preliminary data.</text>
</comment>
<protein>
    <submittedName>
        <fullName evidence="2">Uncharacterized protein</fullName>
    </submittedName>
</protein>
<accession>A0AAW0IZ52</accession>
<name>A0AAW0IZ52_MYOGA</name>
<evidence type="ECO:0000313" key="2">
    <source>
        <dbReference type="EMBL" id="KAK7819934.1"/>
    </source>
</evidence>
<feature type="region of interest" description="Disordered" evidence="1">
    <location>
        <begin position="74"/>
        <end position="109"/>
    </location>
</feature>
<organism evidence="2 3">
    <name type="scientific">Myodes glareolus</name>
    <name type="common">Bank vole</name>
    <name type="synonym">Clethrionomys glareolus</name>
    <dbReference type="NCBI Taxonomy" id="447135"/>
    <lineage>
        <taxon>Eukaryota</taxon>
        <taxon>Metazoa</taxon>
        <taxon>Chordata</taxon>
        <taxon>Craniata</taxon>
        <taxon>Vertebrata</taxon>
        <taxon>Euteleostomi</taxon>
        <taxon>Mammalia</taxon>
        <taxon>Eutheria</taxon>
        <taxon>Euarchontoglires</taxon>
        <taxon>Glires</taxon>
        <taxon>Rodentia</taxon>
        <taxon>Myomorpha</taxon>
        <taxon>Muroidea</taxon>
        <taxon>Cricetidae</taxon>
        <taxon>Arvicolinae</taxon>
        <taxon>Myodes</taxon>
    </lineage>
</organism>
<keyword evidence="3" id="KW-1185">Reference proteome</keyword>
<evidence type="ECO:0000256" key="1">
    <source>
        <dbReference type="SAM" id="MobiDB-lite"/>
    </source>
</evidence>
<feature type="non-terminal residue" evidence="2">
    <location>
        <position position="1"/>
    </location>
</feature>
<reference evidence="2 3" key="1">
    <citation type="journal article" date="2023" name="bioRxiv">
        <title>Conserved and derived expression patterns and positive selection on dental genes reveal complex evolutionary context of ever-growing rodent molars.</title>
        <authorList>
            <person name="Calamari Z.T."/>
            <person name="Song A."/>
            <person name="Cohen E."/>
            <person name="Akter M."/>
            <person name="Roy R.D."/>
            <person name="Hallikas O."/>
            <person name="Christensen M.M."/>
            <person name="Li P."/>
            <person name="Marangoni P."/>
            <person name="Jernvall J."/>
            <person name="Klein O.D."/>
        </authorList>
    </citation>
    <scope>NUCLEOTIDE SEQUENCE [LARGE SCALE GENOMIC DNA]</scope>
    <source>
        <strain evidence="2">V071</strain>
    </source>
</reference>
<evidence type="ECO:0000313" key="3">
    <source>
        <dbReference type="Proteomes" id="UP001488838"/>
    </source>
</evidence>